<proteinExistence type="predicted"/>
<organism evidence="1 2">
    <name type="scientific">Candidatus Accumulibacter phosphatis</name>
    <dbReference type="NCBI Taxonomy" id="327160"/>
    <lineage>
        <taxon>Bacteria</taxon>
        <taxon>Pseudomonadati</taxon>
        <taxon>Pseudomonadota</taxon>
        <taxon>Betaproteobacteria</taxon>
        <taxon>Candidatus Accumulibacter</taxon>
    </lineage>
</organism>
<evidence type="ECO:0000313" key="1">
    <source>
        <dbReference type="EMBL" id="TMQ74484.1"/>
    </source>
</evidence>
<sequence>MAGKSASELQKDLLEMKRRPVEGIMDRQARGYTDAQIKLIADYLAAHSGVAAATTDH</sequence>
<dbReference type="Gene3D" id="1.10.760.10">
    <property type="entry name" value="Cytochrome c-like domain"/>
    <property type="match status" value="1"/>
</dbReference>
<evidence type="ECO:0000313" key="2">
    <source>
        <dbReference type="Proteomes" id="UP000306324"/>
    </source>
</evidence>
<name>A0A5S4EGV7_9PROT</name>
<dbReference type="EMBL" id="SWAD01000201">
    <property type="protein sequence ID" value="TMQ74484.1"/>
    <property type="molecule type" value="Genomic_DNA"/>
</dbReference>
<comment type="caution">
    <text evidence="1">The sequence shown here is derived from an EMBL/GenBank/DDBJ whole genome shotgun (WGS) entry which is preliminary data.</text>
</comment>
<accession>A0A5S4EGV7</accession>
<keyword evidence="2" id="KW-1185">Reference proteome</keyword>
<dbReference type="GO" id="GO:0020037">
    <property type="term" value="F:heme binding"/>
    <property type="evidence" value="ECO:0007669"/>
    <property type="project" value="InterPro"/>
</dbReference>
<dbReference type="InterPro" id="IPR036909">
    <property type="entry name" value="Cyt_c-like_dom_sf"/>
</dbReference>
<reference evidence="1 2" key="1">
    <citation type="submission" date="2019-04" db="EMBL/GenBank/DDBJ databases">
        <title>A novel phosphate-accumulating bacterium identified in bioreactor for phosphate removal from wastewater.</title>
        <authorList>
            <person name="Kotlyarov R.Y."/>
            <person name="Beletsky A.V."/>
            <person name="Kallistova A.Y."/>
            <person name="Dorofeev A.G."/>
            <person name="Nikolaev Y.Y."/>
            <person name="Pimenov N.V."/>
            <person name="Ravin N.V."/>
            <person name="Mardanov A.V."/>
        </authorList>
    </citation>
    <scope>NUCLEOTIDE SEQUENCE [LARGE SCALE GENOMIC DNA]</scope>
    <source>
        <strain evidence="1 2">Bin19</strain>
    </source>
</reference>
<gene>
    <name evidence="1" type="ORF">ACCUM_0294</name>
</gene>
<protein>
    <submittedName>
        <fullName evidence="1">Uncharacterized protein</fullName>
    </submittedName>
</protein>
<dbReference type="GO" id="GO:0009055">
    <property type="term" value="F:electron transfer activity"/>
    <property type="evidence" value="ECO:0007669"/>
    <property type="project" value="InterPro"/>
</dbReference>
<dbReference type="AlphaFoldDB" id="A0A5S4EGV7"/>
<dbReference type="Proteomes" id="UP000306324">
    <property type="component" value="Unassembled WGS sequence"/>
</dbReference>